<dbReference type="SUPFAM" id="SSF160719">
    <property type="entry name" value="gpW/gp25-like"/>
    <property type="match status" value="1"/>
</dbReference>
<sequence>MADTAQEPLRNLKPDIDLSREAFAGIAFQFDGTVLGTFAPKTDEEVIRSAIEMILLTRPGERVMFPEFGSFIPDLLWEPSDDVLAILLRSTIQEAFFTWEDRATLAAVAVEPNENSIRITMSIFLVKEGDEREINMSVDISRQSVINAFLPVKSAQTVD</sequence>
<accession>A0A0F9TG53</accession>
<gene>
    <name evidence="2" type="ORF">LCGC14_0332190</name>
</gene>
<feature type="domain" description="IraD/Gp25-like" evidence="1">
    <location>
        <begin position="43"/>
        <end position="121"/>
    </location>
</feature>
<reference evidence="2" key="1">
    <citation type="journal article" date="2015" name="Nature">
        <title>Complex archaea that bridge the gap between prokaryotes and eukaryotes.</title>
        <authorList>
            <person name="Spang A."/>
            <person name="Saw J.H."/>
            <person name="Jorgensen S.L."/>
            <person name="Zaremba-Niedzwiedzka K."/>
            <person name="Martijn J."/>
            <person name="Lind A.E."/>
            <person name="van Eijk R."/>
            <person name="Schleper C."/>
            <person name="Guy L."/>
            <person name="Ettema T.J."/>
        </authorList>
    </citation>
    <scope>NUCLEOTIDE SEQUENCE</scope>
</reference>
<proteinExistence type="predicted"/>
<protein>
    <recommendedName>
        <fullName evidence="1">IraD/Gp25-like domain-containing protein</fullName>
    </recommendedName>
</protein>
<evidence type="ECO:0000259" key="1">
    <source>
        <dbReference type="Pfam" id="PF04965"/>
    </source>
</evidence>
<comment type="caution">
    <text evidence="2">The sequence shown here is derived from an EMBL/GenBank/DDBJ whole genome shotgun (WGS) entry which is preliminary data.</text>
</comment>
<name>A0A0F9TG53_9ZZZZ</name>
<evidence type="ECO:0000313" key="2">
    <source>
        <dbReference type="EMBL" id="KKN80250.1"/>
    </source>
</evidence>
<dbReference type="AlphaFoldDB" id="A0A0F9TG53"/>
<dbReference type="Gene3D" id="3.10.450.40">
    <property type="match status" value="1"/>
</dbReference>
<organism evidence="2">
    <name type="scientific">marine sediment metagenome</name>
    <dbReference type="NCBI Taxonomy" id="412755"/>
    <lineage>
        <taxon>unclassified sequences</taxon>
        <taxon>metagenomes</taxon>
        <taxon>ecological metagenomes</taxon>
    </lineage>
</organism>
<dbReference type="EMBL" id="LAZR01000234">
    <property type="protein sequence ID" value="KKN80250.1"/>
    <property type="molecule type" value="Genomic_DNA"/>
</dbReference>
<dbReference type="Pfam" id="PF04965">
    <property type="entry name" value="GPW_gp25"/>
    <property type="match status" value="1"/>
</dbReference>
<dbReference type="InterPro" id="IPR007048">
    <property type="entry name" value="IraD/Gp25-like"/>
</dbReference>